<dbReference type="AlphaFoldDB" id="A0A849KFZ8"/>
<feature type="compositionally biased region" description="Basic and acidic residues" evidence="1">
    <location>
        <begin position="52"/>
        <end position="66"/>
    </location>
</feature>
<keyword evidence="3" id="KW-1185">Reference proteome</keyword>
<evidence type="ECO:0000256" key="1">
    <source>
        <dbReference type="SAM" id="MobiDB-lite"/>
    </source>
</evidence>
<gene>
    <name evidence="2" type="ORF">HKX02_09190</name>
</gene>
<evidence type="ECO:0000313" key="2">
    <source>
        <dbReference type="EMBL" id="NNU60431.1"/>
    </source>
</evidence>
<name>A0A849KFZ8_9HYPH</name>
<proteinExistence type="predicted"/>
<protein>
    <submittedName>
        <fullName evidence="2">Uncharacterized protein</fullName>
    </submittedName>
</protein>
<accession>A0A849KFZ8</accession>
<dbReference type="RefSeq" id="WP_171317868.1">
    <property type="nucleotide sequence ID" value="NZ_JABFCY010000004.1"/>
</dbReference>
<comment type="caution">
    <text evidence="2">The sequence shown here is derived from an EMBL/GenBank/DDBJ whole genome shotgun (WGS) entry which is preliminary data.</text>
</comment>
<dbReference type="Proteomes" id="UP000574931">
    <property type="component" value="Unassembled WGS sequence"/>
</dbReference>
<evidence type="ECO:0000313" key="3">
    <source>
        <dbReference type="Proteomes" id="UP000574931"/>
    </source>
</evidence>
<dbReference type="EMBL" id="JABFCY010000004">
    <property type="protein sequence ID" value="NNU60431.1"/>
    <property type="molecule type" value="Genomic_DNA"/>
</dbReference>
<sequence length="72" mass="8271">MKNRSTVITLNAEKPYFAGFFKGFPRMIVFQKIFTEPVLGAQKQLTRSASPKNRESSLQKIREKLKNQPAMP</sequence>
<reference evidence="2 3" key="1">
    <citation type="submission" date="2020-05" db="EMBL/GenBank/DDBJ databases">
        <title>Draft Genome Sequence of Ochrobactrum soli Isolated from Stable Fly Gut.</title>
        <authorList>
            <person name="Pileggi M.T."/>
            <person name="Vazhakkala L.J."/>
            <person name="Wong C.N."/>
        </authorList>
    </citation>
    <scope>NUCLEOTIDE SEQUENCE [LARGE SCALE GENOMIC DNA]</scope>
    <source>
        <strain evidence="2 3">MTP-C0764</strain>
    </source>
</reference>
<organism evidence="2 3">
    <name type="scientific">Ochrobactrum soli</name>
    <dbReference type="NCBI Taxonomy" id="2448455"/>
    <lineage>
        <taxon>Bacteria</taxon>
        <taxon>Pseudomonadati</taxon>
        <taxon>Pseudomonadota</taxon>
        <taxon>Alphaproteobacteria</taxon>
        <taxon>Hyphomicrobiales</taxon>
        <taxon>Brucellaceae</taxon>
        <taxon>Brucella/Ochrobactrum group</taxon>
        <taxon>Ochrobactrum</taxon>
    </lineage>
</organism>
<feature type="region of interest" description="Disordered" evidence="1">
    <location>
        <begin position="43"/>
        <end position="72"/>
    </location>
</feature>